<dbReference type="InterPro" id="IPR032675">
    <property type="entry name" value="LRR_dom_sf"/>
</dbReference>
<sequence>MKVAILLSGCVAFFEFFDLPRNRSLLCCLMKRRFSGNATRGTLCQDMLEWFLLELLLVLLSLSECAAAAACASADVPCGLEGVICDAAVSDITEISVPSRDLRGTLPTELGQLTAMNSSSWQTISLTGTVPSGALVVHNPAEA</sequence>
<accession>A0A0S4JD74</accession>
<gene>
    <name evidence="1" type="ORF">BSAL_13030</name>
</gene>
<keyword evidence="2" id="KW-1185">Reference proteome</keyword>
<protein>
    <submittedName>
        <fullName evidence="1">GP46-like surface antigen, putative</fullName>
    </submittedName>
</protein>
<dbReference type="Proteomes" id="UP000051952">
    <property type="component" value="Unassembled WGS sequence"/>
</dbReference>
<dbReference type="Gene3D" id="3.80.10.10">
    <property type="entry name" value="Ribonuclease Inhibitor"/>
    <property type="match status" value="1"/>
</dbReference>
<reference evidence="2" key="1">
    <citation type="submission" date="2015-09" db="EMBL/GenBank/DDBJ databases">
        <authorList>
            <consortium name="Pathogen Informatics"/>
        </authorList>
    </citation>
    <scope>NUCLEOTIDE SEQUENCE [LARGE SCALE GENOMIC DNA]</scope>
    <source>
        <strain evidence="2">Lake Konstanz</strain>
    </source>
</reference>
<organism evidence="1 2">
    <name type="scientific">Bodo saltans</name>
    <name type="common">Flagellated protozoan</name>
    <dbReference type="NCBI Taxonomy" id="75058"/>
    <lineage>
        <taxon>Eukaryota</taxon>
        <taxon>Discoba</taxon>
        <taxon>Euglenozoa</taxon>
        <taxon>Kinetoplastea</taxon>
        <taxon>Metakinetoplastina</taxon>
        <taxon>Eubodonida</taxon>
        <taxon>Bodonidae</taxon>
        <taxon>Bodo</taxon>
    </lineage>
</organism>
<dbReference type="AlphaFoldDB" id="A0A0S4JD74"/>
<dbReference type="VEuPathDB" id="TriTrypDB:BSAL_13030"/>
<evidence type="ECO:0000313" key="1">
    <source>
        <dbReference type="EMBL" id="CUG87989.1"/>
    </source>
</evidence>
<name>A0A0S4JD74_BODSA</name>
<proteinExistence type="predicted"/>
<evidence type="ECO:0000313" key="2">
    <source>
        <dbReference type="Proteomes" id="UP000051952"/>
    </source>
</evidence>
<dbReference type="EMBL" id="CYKH01001606">
    <property type="protein sequence ID" value="CUG87989.1"/>
    <property type="molecule type" value="Genomic_DNA"/>
</dbReference>